<accession>A0ABX2ETT5</accession>
<dbReference type="EMBL" id="JABRWJ010000016">
    <property type="protein sequence ID" value="NRF72008.1"/>
    <property type="molecule type" value="Genomic_DNA"/>
</dbReference>
<keyword evidence="10" id="KW-0456">Lyase</keyword>
<dbReference type="PANTHER" id="PTHR23309">
    <property type="entry name" value="3-HYDROXYACYL-COA DEHYROGENASE"/>
    <property type="match status" value="1"/>
</dbReference>
<dbReference type="InterPro" id="IPR029045">
    <property type="entry name" value="ClpP/crotonase-like_dom_sf"/>
</dbReference>
<keyword evidence="11" id="KW-0511">Multifunctional enzyme</keyword>
<dbReference type="InterPro" id="IPR006108">
    <property type="entry name" value="3HC_DH_C"/>
</dbReference>
<dbReference type="InterPro" id="IPR008927">
    <property type="entry name" value="6-PGluconate_DH-like_C_sf"/>
</dbReference>
<evidence type="ECO:0000256" key="10">
    <source>
        <dbReference type="ARBA" id="ARBA00023239"/>
    </source>
</evidence>
<gene>
    <name evidence="15" type="ORF">HLB44_33990</name>
</gene>
<dbReference type="SUPFAM" id="SSF52096">
    <property type="entry name" value="ClpP/crotonase"/>
    <property type="match status" value="1"/>
</dbReference>
<dbReference type="InterPro" id="IPR036291">
    <property type="entry name" value="NAD(P)-bd_dom_sf"/>
</dbReference>
<evidence type="ECO:0000256" key="9">
    <source>
        <dbReference type="ARBA" id="ARBA00023235"/>
    </source>
</evidence>
<dbReference type="SUPFAM" id="SSF48179">
    <property type="entry name" value="6-phosphogluconate dehydrogenase C-terminal domain-like"/>
    <property type="match status" value="2"/>
</dbReference>
<feature type="domain" description="3-hydroxyacyl-CoA dehydrogenase C-terminal" evidence="13">
    <location>
        <begin position="494"/>
        <end position="587"/>
    </location>
</feature>
<dbReference type="Gene3D" id="1.10.1040.50">
    <property type="match status" value="1"/>
</dbReference>
<dbReference type="PANTHER" id="PTHR23309:SF51">
    <property type="entry name" value="3-HYDROXYACYL-COA DEHYDROGENASE-RELATED"/>
    <property type="match status" value="1"/>
</dbReference>
<evidence type="ECO:0000256" key="3">
    <source>
        <dbReference type="ARBA" id="ARBA00022832"/>
    </source>
</evidence>
<comment type="pathway">
    <text evidence="2">Lipid metabolism; fatty acid beta-oxidation.</text>
</comment>
<dbReference type="InterPro" id="IPR001753">
    <property type="entry name" value="Enoyl-CoA_hydra/iso"/>
</dbReference>
<keyword evidence="5" id="KW-0560">Oxidoreductase</keyword>
<evidence type="ECO:0000313" key="16">
    <source>
        <dbReference type="Proteomes" id="UP000737171"/>
    </source>
</evidence>
<proteinExistence type="predicted"/>
<dbReference type="SUPFAM" id="SSF51735">
    <property type="entry name" value="NAD(P)-binding Rossmann-fold domains"/>
    <property type="match status" value="1"/>
</dbReference>
<keyword evidence="3" id="KW-0276">Fatty acid metabolism</keyword>
<evidence type="ECO:0000256" key="4">
    <source>
        <dbReference type="ARBA" id="ARBA00022963"/>
    </source>
</evidence>
<comment type="subcellular location">
    <subcellularLocation>
        <location evidence="1">Peroxisome</location>
    </subcellularLocation>
</comment>
<evidence type="ECO:0000259" key="14">
    <source>
        <dbReference type="Pfam" id="PF02737"/>
    </source>
</evidence>
<comment type="catalytic activity">
    <reaction evidence="12">
        <text>a (3S)-3-hydroxyacyl-CoA + NAD(+) = a 3-oxoacyl-CoA + NADH + H(+)</text>
        <dbReference type="Rhea" id="RHEA:22432"/>
        <dbReference type="ChEBI" id="CHEBI:15378"/>
        <dbReference type="ChEBI" id="CHEBI:57318"/>
        <dbReference type="ChEBI" id="CHEBI:57540"/>
        <dbReference type="ChEBI" id="CHEBI:57945"/>
        <dbReference type="ChEBI" id="CHEBI:90726"/>
        <dbReference type="EC" id="1.1.1.35"/>
    </reaction>
</comment>
<dbReference type="CDD" id="cd06558">
    <property type="entry name" value="crotonase-like"/>
    <property type="match status" value="1"/>
</dbReference>
<dbReference type="Pfam" id="PF00725">
    <property type="entry name" value="3HCDH"/>
    <property type="match status" value="2"/>
</dbReference>
<comment type="caution">
    <text evidence="15">The sequence shown here is derived from an EMBL/GenBank/DDBJ whole genome shotgun (WGS) entry which is preliminary data.</text>
</comment>
<keyword evidence="16" id="KW-1185">Reference proteome</keyword>
<evidence type="ECO:0000256" key="2">
    <source>
        <dbReference type="ARBA" id="ARBA00005005"/>
    </source>
</evidence>
<dbReference type="Pfam" id="PF02737">
    <property type="entry name" value="3HCDH_N"/>
    <property type="match status" value="1"/>
</dbReference>
<evidence type="ECO:0000256" key="7">
    <source>
        <dbReference type="ARBA" id="ARBA00023098"/>
    </source>
</evidence>
<keyword evidence="8" id="KW-0576">Peroxisome</keyword>
<keyword evidence="7" id="KW-0443">Lipid metabolism</keyword>
<feature type="domain" description="3-hydroxyacyl-CoA dehydrogenase NAD binding" evidence="14">
    <location>
        <begin position="314"/>
        <end position="489"/>
    </location>
</feature>
<dbReference type="Gene3D" id="3.90.226.10">
    <property type="entry name" value="2-enoyl-CoA Hydratase, Chain A, domain 1"/>
    <property type="match status" value="1"/>
</dbReference>
<evidence type="ECO:0000256" key="12">
    <source>
        <dbReference type="ARBA" id="ARBA00049556"/>
    </source>
</evidence>
<evidence type="ECO:0000313" key="15">
    <source>
        <dbReference type="EMBL" id="NRF72008.1"/>
    </source>
</evidence>
<organism evidence="15 16">
    <name type="scientific">Pseudaquabacterium terrae</name>
    <dbReference type="NCBI Taxonomy" id="2732868"/>
    <lineage>
        <taxon>Bacteria</taxon>
        <taxon>Pseudomonadati</taxon>
        <taxon>Pseudomonadota</taxon>
        <taxon>Betaproteobacteria</taxon>
        <taxon>Burkholderiales</taxon>
        <taxon>Sphaerotilaceae</taxon>
        <taxon>Pseudaquabacterium</taxon>
    </lineage>
</organism>
<dbReference type="Pfam" id="PF00378">
    <property type="entry name" value="ECH_1"/>
    <property type="match status" value="1"/>
</dbReference>
<keyword evidence="9" id="KW-0413">Isomerase</keyword>
<sequence>MPRIETPEAPTVSTVHSSLHRTGAGAVAVLTIDNPPVNAMSMAVRIDLLAAVWDAADNAQVQALVLIGAGGKFIPGADIREFGKPQGAGPVISGREVIAALESCPKPVIAALGVHALGGGLEIALGCHFRVATSDCKLGLPEVSIGLLPGAGGTQRLPRLVGPARALELITSGKPMTAADAQDSGVVDELVDGPLLEGALAFAQRVLTKARPLQRVSERNQRLAGTDAALFTEFRAKHAKKWRGQIAPQRIVDCIEAACTKPFAEAYAFELAAFDECKASAQRAALIHAFQAEREAARIPGLSADVQPQPIRSAAVIGAGTMGGGIAMCFANAGLPVWLLDANPESLARGRALIEKNYATSVARGSLSQAQVDRALALITGTLEYAAIGDADIVVEAAFEDLVVKKHVFQQLDAVMKPSAVLATNTSTLDIDKIANATARPAQVIGAHFFSPANVMKLLEVVRGAATSPQVIVTTMALAKTIGKTAVLSGNADGFIGNRILAVYGRECDFLLEEGATPWQVDRALQGFGFPMGLYLMRDMAGLDVGWRIRQYREQFRDKALRYSPIADRLCERGRFGQKTGAGYYRYTGRDGSPDADVERLIEEVSREMKITRRAVSDDEIVSRVLSAMANEGLKIVGEGIALREGDIDAAYVHGYGFPRHQGGPMYWAAQQGWDIIHDTVTRLHAAQGALWAPAPRLAALAEQDRQTRALIPA</sequence>
<reference evidence="15 16" key="1">
    <citation type="submission" date="2020-05" db="EMBL/GenBank/DDBJ databases">
        <title>Aquincola sp. isolate from soil.</title>
        <authorList>
            <person name="Han J."/>
            <person name="Kim D.-U."/>
        </authorList>
    </citation>
    <scope>NUCLEOTIDE SEQUENCE [LARGE SCALE GENOMIC DNA]</scope>
    <source>
        <strain evidence="15 16">S2</strain>
    </source>
</reference>
<name>A0ABX2ETT5_9BURK</name>
<evidence type="ECO:0000256" key="5">
    <source>
        <dbReference type="ARBA" id="ARBA00023002"/>
    </source>
</evidence>
<keyword evidence="6" id="KW-0520">NAD</keyword>
<dbReference type="Proteomes" id="UP000737171">
    <property type="component" value="Unassembled WGS sequence"/>
</dbReference>
<dbReference type="Gene3D" id="3.40.50.720">
    <property type="entry name" value="NAD(P)-binding Rossmann-like Domain"/>
    <property type="match status" value="1"/>
</dbReference>
<dbReference type="InterPro" id="IPR006176">
    <property type="entry name" value="3-OHacyl-CoA_DH_NAD-bd"/>
</dbReference>
<evidence type="ECO:0000256" key="11">
    <source>
        <dbReference type="ARBA" id="ARBA00023268"/>
    </source>
</evidence>
<evidence type="ECO:0000259" key="13">
    <source>
        <dbReference type="Pfam" id="PF00725"/>
    </source>
</evidence>
<feature type="domain" description="3-hydroxyacyl-CoA dehydrogenase C-terminal" evidence="13">
    <location>
        <begin position="621"/>
        <end position="707"/>
    </location>
</feature>
<evidence type="ECO:0000256" key="6">
    <source>
        <dbReference type="ARBA" id="ARBA00023027"/>
    </source>
</evidence>
<evidence type="ECO:0000256" key="8">
    <source>
        <dbReference type="ARBA" id="ARBA00023140"/>
    </source>
</evidence>
<evidence type="ECO:0000256" key="1">
    <source>
        <dbReference type="ARBA" id="ARBA00004275"/>
    </source>
</evidence>
<protein>
    <submittedName>
        <fullName evidence="15">Enoyl-CoA hydratase/isomerase family protein</fullName>
    </submittedName>
</protein>
<keyword evidence="4" id="KW-0442">Lipid degradation</keyword>